<evidence type="ECO:0000313" key="3">
    <source>
        <dbReference type="Proteomes" id="UP000053611"/>
    </source>
</evidence>
<feature type="domain" description="T6SS Phospholipase effector Tle1-like catalytic" evidence="1">
    <location>
        <begin position="1"/>
        <end position="208"/>
    </location>
</feature>
<protein>
    <recommendedName>
        <fullName evidence="1">T6SS Phospholipase effector Tle1-like catalytic domain-containing protein</fullName>
    </recommendedName>
</protein>
<dbReference type="PANTHER" id="PTHR33840:SF1">
    <property type="entry name" value="TLE1 PHOSPHOLIPASE DOMAIN-CONTAINING PROTEIN"/>
    <property type="match status" value="1"/>
</dbReference>
<evidence type="ECO:0000313" key="2">
    <source>
        <dbReference type="EMBL" id="KLT40011.1"/>
    </source>
</evidence>
<dbReference type="AlphaFoldDB" id="A0A0J0XG37"/>
<sequence>MIQKVGLLPRGNHRSVKAAYRVYTDHRVVRGERPCTKTDSPGALYRRIFGLSRPVVIEFLGAWDTVSSLGGIGLPRLPFAGGVQAVKFFRQALALDERRIRFTPEYRYLDQRESQLCNNVTEAQETLAKARRTGDAAQIAAAEIAFARAVKAREEEYPTHSWTFDNGRLKRRRIDCWFMGSHSDVGGGSDFNGDPSLSNIPFRWILREAVDCGILLSSTGVRYLKAVAMPSGPPGGDGHGEIREYPSDATLRRLERLDNIVSDQLVNPQSEQDRRQELEELRSKIPQSELRKLVYLVAQRDVCAGPPSIDAMRPPKVSLKNIWWLLEYLPLKTRRYSPELVTVERSSKWIINRGRPRQMVGEQHVHVSVLWRMRAPVSDTLPLYRPTARLCKGFESWEATLDCPDDDMWER</sequence>
<dbReference type="EMBL" id="KQ087243">
    <property type="protein sequence ID" value="KLT40011.1"/>
    <property type="molecule type" value="Genomic_DNA"/>
</dbReference>
<dbReference type="InterPro" id="IPR018712">
    <property type="entry name" value="Tle1-like_cat"/>
</dbReference>
<dbReference type="STRING" id="879819.A0A0J0XG37"/>
<proteinExistence type="predicted"/>
<dbReference type="OrthoDB" id="538223at2759"/>
<organism evidence="2 3">
    <name type="scientific">Cutaneotrichosporon oleaginosum</name>
    <dbReference type="NCBI Taxonomy" id="879819"/>
    <lineage>
        <taxon>Eukaryota</taxon>
        <taxon>Fungi</taxon>
        <taxon>Dikarya</taxon>
        <taxon>Basidiomycota</taxon>
        <taxon>Agaricomycotina</taxon>
        <taxon>Tremellomycetes</taxon>
        <taxon>Trichosporonales</taxon>
        <taxon>Trichosporonaceae</taxon>
        <taxon>Cutaneotrichosporon</taxon>
    </lineage>
</organism>
<dbReference type="Pfam" id="PF09994">
    <property type="entry name" value="T6SS_Tle1-like_cat"/>
    <property type="match status" value="1"/>
</dbReference>
<reference evidence="2 3" key="1">
    <citation type="submission" date="2015-03" db="EMBL/GenBank/DDBJ databases">
        <title>Genomics and transcriptomics of the oil-accumulating basidiomycete yeast T. oleaginosus allow insights into substrate utilization and the diverse evolutionary trajectories of mating systems in fungi.</title>
        <authorList>
            <consortium name="DOE Joint Genome Institute"/>
            <person name="Kourist R."/>
            <person name="Kracht O."/>
            <person name="Bracharz F."/>
            <person name="Lipzen A."/>
            <person name="Nolan M."/>
            <person name="Ohm R."/>
            <person name="Grigoriev I."/>
            <person name="Sun S."/>
            <person name="Heitman J."/>
            <person name="Bruck T."/>
            <person name="Nowrousian M."/>
        </authorList>
    </citation>
    <scope>NUCLEOTIDE SEQUENCE [LARGE SCALE GENOMIC DNA]</scope>
    <source>
        <strain evidence="2 3">IBC0246</strain>
    </source>
</reference>
<dbReference type="Proteomes" id="UP000053611">
    <property type="component" value="Unassembled WGS sequence"/>
</dbReference>
<gene>
    <name evidence="2" type="ORF">CC85DRAFT_287892</name>
</gene>
<accession>A0A0J0XG37</accession>
<name>A0A0J0XG37_9TREE</name>
<evidence type="ECO:0000259" key="1">
    <source>
        <dbReference type="Pfam" id="PF09994"/>
    </source>
</evidence>
<dbReference type="PANTHER" id="PTHR33840">
    <property type="match status" value="1"/>
</dbReference>
<keyword evidence="3" id="KW-1185">Reference proteome</keyword>